<dbReference type="InterPro" id="IPR036962">
    <property type="entry name" value="Glyco_hydro_3_N_sf"/>
</dbReference>
<dbReference type="InterPro" id="IPR017853">
    <property type="entry name" value="GH"/>
</dbReference>
<keyword evidence="4" id="KW-0732">Signal</keyword>
<comment type="catalytic activity">
    <reaction evidence="1">
        <text>Hydrolysis of terminal, non-reducing beta-D-glucosyl residues with release of beta-D-glucose.</text>
        <dbReference type="EC" id="3.2.1.21"/>
    </reaction>
</comment>
<reference evidence="9 12" key="2">
    <citation type="submission" date="2019-07" db="EMBL/GenBank/DDBJ databases">
        <title>Whole genome shotgun sequence of Halolactibacillus miurensis NBRC 100873.</title>
        <authorList>
            <person name="Hosoyama A."/>
            <person name="Uohara A."/>
            <person name="Ohji S."/>
            <person name="Ichikawa N."/>
        </authorList>
    </citation>
    <scope>NUCLEOTIDE SEQUENCE [LARGE SCALE GENOMIC DNA]</scope>
    <source>
        <strain evidence="9 12">NBRC 100873</strain>
    </source>
</reference>
<evidence type="ECO:0000256" key="1">
    <source>
        <dbReference type="ARBA" id="ARBA00000448"/>
    </source>
</evidence>
<dbReference type="Gene3D" id="2.60.40.10">
    <property type="entry name" value="Immunoglobulins"/>
    <property type="match status" value="1"/>
</dbReference>
<dbReference type="SMART" id="SM01217">
    <property type="entry name" value="Fn3_like"/>
    <property type="match status" value="1"/>
</dbReference>
<sequence length="722" mass="80326">MDIDVLLKQMTLDEKIDQLMQLAAFLFDGASHEGEITGPLSDLGISNRTIHNSGSVLGGSGASEIKNIQASHLKTNRLKIPLLIMADIIHGYKTIFPHNLALSCSFDPGLVEETAKIAAKEAAVSGIHVTFAPMVDLVRDPRWGRVMESTGEDPYLNSELAKAFVRGFQGENIQTSKYSIAACVKHFAAYGAIEAGRDYNTVNMSERELREVYLPGYKAALDENAQMVMTAFNTVDGKPCSANKDLMRYLLRDEWGFDGVIISDWGSIRELIPHGVAEDEKNAAALAIEAGVDIEMMTSTYVSYLKELIEEGIIEESRVDESVRRILNLKKTLRLFENPYRFLDENKAKDIIFSEEHRLVARRAAEESIVLLENDGVLPIQKDDDVGLIGPFAESQDLLGPWSWIGDRDDVETIAMGMNKVLSKPFHTQSIQSVHTIKEEEMLGSIEVAKKVDKVILALGESSDMSGEGGSRSKIELPEVQLELLKKIHEVNKDIVVVLINGRPLDVTRVIPFAKAVVEAWFPGSCGGSAIGRILVGDKNPSAKLTMSFPDSVGQIPIYYNHHNTGRPYDHNNPHNRYVSKFIDGPNKPRYPFGYGLSYTTYAYDNLNLSQPVLTDNETINVSISVKNTGKRLGDEIVQLYLRDHVGEVVRPLKELKSFEKVRLAPGETKIVTFTISEEMLRYTHSDLRYSSDYGEFSVFVGTSSANTLEASFKYQMESEEN</sequence>
<keyword evidence="5 7" id="KW-0378">Hydrolase</keyword>
<comment type="similarity">
    <text evidence="2 7">Belongs to the glycosyl hydrolase 3 family.</text>
</comment>
<evidence type="ECO:0000313" key="12">
    <source>
        <dbReference type="Proteomes" id="UP000321773"/>
    </source>
</evidence>
<dbReference type="InterPro" id="IPR036881">
    <property type="entry name" value="Glyco_hydro_3_C_sf"/>
</dbReference>
<evidence type="ECO:0000313" key="11">
    <source>
        <dbReference type="Proteomes" id="UP000199139"/>
    </source>
</evidence>
<dbReference type="SUPFAM" id="SSF52279">
    <property type="entry name" value="Beta-D-glucan exohydrolase, C-terminal domain"/>
    <property type="match status" value="1"/>
</dbReference>
<dbReference type="InterPro" id="IPR051915">
    <property type="entry name" value="Cellulose_Degrad_GH3"/>
</dbReference>
<accession>A0A1I6Q3K1</accession>
<evidence type="ECO:0000259" key="8">
    <source>
        <dbReference type="SMART" id="SM01217"/>
    </source>
</evidence>
<dbReference type="GO" id="GO:0009251">
    <property type="term" value="P:glucan catabolic process"/>
    <property type="evidence" value="ECO:0007669"/>
    <property type="project" value="TreeGrafter"/>
</dbReference>
<dbReference type="FunFam" id="2.60.40.10:FF:000495">
    <property type="entry name" value="Periplasmic beta-glucosidase"/>
    <property type="match status" value="1"/>
</dbReference>
<dbReference type="PANTHER" id="PTHR30620">
    <property type="entry name" value="PERIPLASMIC BETA-GLUCOSIDASE-RELATED"/>
    <property type="match status" value="1"/>
</dbReference>
<dbReference type="Pfam" id="PF00933">
    <property type="entry name" value="Glyco_hydro_3"/>
    <property type="match status" value="1"/>
</dbReference>
<reference evidence="10 11" key="1">
    <citation type="submission" date="2016-10" db="EMBL/GenBank/DDBJ databases">
        <authorList>
            <person name="de Groot N.N."/>
        </authorList>
    </citation>
    <scope>NUCLEOTIDE SEQUENCE [LARGE SCALE GENOMIC DNA]</scope>
    <source>
        <strain evidence="10 11">DSM 17074</strain>
    </source>
</reference>
<dbReference type="Gene3D" id="3.40.50.1700">
    <property type="entry name" value="Glycoside hydrolase family 3 C-terminal domain"/>
    <property type="match status" value="1"/>
</dbReference>
<evidence type="ECO:0000256" key="2">
    <source>
        <dbReference type="ARBA" id="ARBA00005336"/>
    </source>
</evidence>
<dbReference type="PANTHER" id="PTHR30620:SF16">
    <property type="entry name" value="LYSOSOMAL BETA GLUCOSIDASE"/>
    <property type="match status" value="1"/>
</dbReference>
<organism evidence="10 11">
    <name type="scientific">Halolactibacillus miurensis</name>
    <dbReference type="NCBI Taxonomy" id="306541"/>
    <lineage>
        <taxon>Bacteria</taxon>
        <taxon>Bacillati</taxon>
        <taxon>Bacillota</taxon>
        <taxon>Bacilli</taxon>
        <taxon>Bacillales</taxon>
        <taxon>Bacillaceae</taxon>
        <taxon>Halolactibacillus</taxon>
    </lineage>
</organism>
<evidence type="ECO:0000313" key="9">
    <source>
        <dbReference type="EMBL" id="GEM03313.1"/>
    </source>
</evidence>
<dbReference type="InterPro" id="IPR013783">
    <property type="entry name" value="Ig-like_fold"/>
</dbReference>
<keyword evidence="12" id="KW-1185">Reference proteome</keyword>
<dbReference type="EMBL" id="BJWJ01000002">
    <property type="protein sequence ID" value="GEM03313.1"/>
    <property type="molecule type" value="Genomic_DNA"/>
</dbReference>
<evidence type="ECO:0000256" key="4">
    <source>
        <dbReference type="ARBA" id="ARBA00022729"/>
    </source>
</evidence>
<evidence type="ECO:0000313" key="10">
    <source>
        <dbReference type="EMBL" id="SFS47046.1"/>
    </source>
</evidence>
<dbReference type="EC" id="3.2.1.21" evidence="3"/>
<name>A0A1I6Q3K1_9BACI</name>
<keyword evidence="6 7" id="KW-0326">Glycosidase</keyword>
<dbReference type="SUPFAM" id="SSF51445">
    <property type="entry name" value="(Trans)glycosidases"/>
    <property type="match status" value="1"/>
</dbReference>
<dbReference type="Pfam" id="PF01915">
    <property type="entry name" value="Glyco_hydro_3_C"/>
    <property type="match status" value="1"/>
</dbReference>
<evidence type="ECO:0000256" key="7">
    <source>
        <dbReference type="RuleBase" id="RU361161"/>
    </source>
</evidence>
<dbReference type="PRINTS" id="PR00133">
    <property type="entry name" value="GLHYDRLASE3"/>
</dbReference>
<evidence type="ECO:0000256" key="6">
    <source>
        <dbReference type="ARBA" id="ARBA00023295"/>
    </source>
</evidence>
<dbReference type="Proteomes" id="UP000199139">
    <property type="component" value="Unassembled WGS sequence"/>
</dbReference>
<dbReference type="InterPro" id="IPR026891">
    <property type="entry name" value="Fn3-like"/>
</dbReference>
<dbReference type="Gene3D" id="3.20.20.300">
    <property type="entry name" value="Glycoside hydrolase, family 3, N-terminal domain"/>
    <property type="match status" value="1"/>
</dbReference>
<dbReference type="STRING" id="306541.SAMN05421668_10371"/>
<evidence type="ECO:0000256" key="5">
    <source>
        <dbReference type="ARBA" id="ARBA00022801"/>
    </source>
</evidence>
<evidence type="ECO:0000256" key="3">
    <source>
        <dbReference type="ARBA" id="ARBA00012744"/>
    </source>
</evidence>
<dbReference type="InterPro" id="IPR002772">
    <property type="entry name" value="Glyco_hydro_3_C"/>
</dbReference>
<dbReference type="Proteomes" id="UP000321773">
    <property type="component" value="Unassembled WGS sequence"/>
</dbReference>
<dbReference type="PROSITE" id="PS00775">
    <property type="entry name" value="GLYCOSYL_HYDROL_F3"/>
    <property type="match status" value="1"/>
</dbReference>
<feature type="domain" description="Fibronectin type III-like" evidence="8">
    <location>
        <begin position="636"/>
        <end position="705"/>
    </location>
</feature>
<proteinExistence type="inferred from homology"/>
<dbReference type="GO" id="GO:0008422">
    <property type="term" value="F:beta-glucosidase activity"/>
    <property type="evidence" value="ECO:0007669"/>
    <property type="project" value="UniProtKB-EC"/>
</dbReference>
<gene>
    <name evidence="9" type="ORF">HMI01_03010</name>
    <name evidence="10" type="ORF">SAMN05421668_10371</name>
</gene>
<protein>
    <recommendedName>
        <fullName evidence="3">beta-glucosidase</fullName>
        <ecNumber evidence="3">3.2.1.21</ecNumber>
    </recommendedName>
</protein>
<dbReference type="InterPro" id="IPR001764">
    <property type="entry name" value="Glyco_hydro_3_N"/>
</dbReference>
<dbReference type="AlphaFoldDB" id="A0A1I6Q3K1"/>
<dbReference type="InterPro" id="IPR019800">
    <property type="entry name" value="Glyco_hydro_3_AS"/>
</dbReference>
<dbReference type="EMBL" id="FPAI01000003">
    <property type="protein sequence ID" value="SFS47046.1"/>
    <property type="molecule type" value="Genomic_DNA"/>
</dbReference>
<dbReference type="Pfam" id="PF14310">
    <property type="entry name" value="Fn3-like"/>
    <property type="match status" value="1"/>
</dbReference>